<evidence type="ECO:0000256" key="1">
    <source>
        <dbReference type="RuleBase" id="RU363098"/>
    </source>
</evidence>
<accession>A0A4S3JXX2</accession>
<feature type="domain" description="RDRP core" evidence="3">
    <location>
        <begin position="463"/>
        <end position="1102"/>
    </location>
</feature>
<keyword evidence="1" id="KW-0548">Nucleotidyltransferase</keyword>
<dbReference type="GO" id="GO:0003968">
    <property type="term" value="F:RNA-directed RNA polymerase activity"/>
    <property type="evidence" value="ECO:0007669"/>
    <property type="project" value="UniProtKB-KW"/>
</dbReference>
<dbReference type="Gene3D" id="1.10.8.790">
    <property type="entry name" value="RNA-dependent RNA polymerase, slab domain, helical subdomain-like"/>
    <property type="match status" value="1"/>
</dbReference>
<dbReference type="Proteomes" id="UP000308092">
    <property type="component" value="Unassembled WGS sequence"/>
</dbReference>
<dbReference type="InterPro" id="IPR057596">
    <property type="entry name" value="RDRP_core"/>
</dbReference>
<evidence type="ECO:0000259" key="3">
    <source>
        <dbReference type="Pfam" id="PF05183"/>
    </source>
</evidence>
<dbReference type="PANTHER" id="PTHR23079">
    <property type="entry name" value="RNA-DEPENDENT RNA POLYMERASE"/>
    <property type="match status" value="1"/>
</dbReference>
<dbReference type="VEuPathDB" id="FungiDB:EYZ11_000110"/>
<feature type="compositionally biased region" description="Polar residues" evidence="2">
    <location>
        <begin position="182"/>
        <end position="194"/>
    </location>
</feature>
<keyword evidence="1" id="KW-0696">RNA-directed RNA polymerase</keyword>
<organism evidence="4 5">
    <name type="scientific">Aspergillus tanneri</name>
    <dbReference type="NCBI Taxonomy" id="1220188"/>
    <lineage>
        <taxon>Eukaryota</taxon>
        <taxon>Fungi</taxon>
        <taxon>Dikarya</taxon>
        <taxon>Ascomycota</taxon>
        <taxon>Pezizomycotina</taxon>
        <taxon>Eurotiomycetes</taxon>
        <taxon>Eurotiomycetidae</taxon>
        <taxon>Eurotiales</taxon>
        <taxon>Aspergillaceae</taxon>
        <taxon>Aspergillus</taxon>
        <taxon>Aspergillus subgen. Circumdati</taxon>
    </lineage>
</organism>
<evidence type="ECO:0000256" key="2">
    <source>
        <dbReference type="SAM" id="MobiDB-lite"/>
    </source>
</evidence>
<dbReference type="EMBL" id="SOSA01000002">
    <property type="protein sequence ID" value="THD00383.1"/>
    <property type="molecule type" value="Genomic_DNA"/>
</dbReference>
<name>A0A4S3JXX2_9EURO</name>
<sequence>MFLFLLASQRVPKEMDFPRTPVRSGKELYQLIDTLNKQFALEIPNPRIYSPSTARDDKSLRWRSYRGIQRLYYDRNVDLNRILNSFDEWVSSQTAPPLVNNARKRVANNLLLDGGRGLLSRQDGNERLRYFVKLIDDELYLLGKGSFVSHLGENEQQPLVEQPAIECRKRRLSSEDDEFYTAPNSPVKNADSSHSPPPGTDEFQNLTIEHVAGELDADTAVDSLARVFKTPKSTETTKAPSKFLEKLTAPGNFRQYDPVPSAKTKPEFSFTSTTTVPNTSINTSLSRFDTSFTSTVTDATDPITDSDSLYEDSVVSHLLSQEMRMTLEAQQSFNEGSFQAPRYSYEGEIMNELLQNGPFALDHKFPGTVPLRYRYELERIGRSWNVPLDRMLVGNNISFKSRDDFWKWIERHNQRGANPLPEKPSSRAWDAATGSFRTDKHSEVVVLTGDLDWCSDSEPGILKLSLNPLKAERTCRFHRRFGSDRFLSLTIPAPARPPPYLRLPAQPSLLRESLALWLTQNVHRCLGRIWKPFFVEEVKMKRKAMAEPRFRVEFFAIDGVDFDHTPDPPLIALKQESTGHTPMALDPLIQWHMPADPNIGQSNCKLFQRISLGLSKTFATVTVRPKQVLHLKDIPNRPVMNDGCALMSRSLANQICDSLGITGNTPSCFQGRIAGAKGLWMVDKHQSQASPGGDDIWIQISDSQLKIKPHPQTWQDPVDEEQLTFEVVKWSKHLHPVDLNTQLLAILEHGGPVKERIAELTRASIRAVYQDFAEVLKSDSPVLCRSLIQKIRPVADDSTRLALHKARRLDQWTASDAETLIRLTEAGFTPRSFYPLRKRLGKCLRDVLDRRVEELHIEVPLSTYAFCIADPYGVLKEDEIHFGFSNNWQDAQGQFEDNLLDGMDVLVGRLPAHLPSDIQRRKAVWKPELRHFKDVIVFPTAGQIPLAHMLSGGDYDGDTPWICWDQGIVQAFANSDLPAEEKPPEHFGLTKHSVPMEQIHSVDEFLQSAFTFNLTLSNLGRCTIEHEKIAYDESIDSHSAKELACLLSHLVDGRKGGVHLSEHAWQQYRKKISPKARELPAYKNPDRKPKKTNIIDYLRFDVARKERHAVLKQLESLFPESDHSCNRDEDLIGPWNEACKQAEKESKSGQLHDVLKRVVNEVEELYSQWTRSFSSEGSFSVLALDIAGRARTILPPSTGDHPMIHLWQNSRDAWLQLIASYTYKKHPHSGFWIHAFGETLCQVKTNSVPSRPVTHEILACYRVNHKVIARLTAQDTVEEEEDDEDEYEGQEAIDAMLYGTQASGAYYDPDDGASLE</sequence>
<gene>
    <name evidence="4" type="ORF">EYZ11_000110</name>
</gene>
<reference evidence="4 5" key="1">
    <citation type="submission" date="2019-03" db="EMBL/GenBank/DDBJ databases">
        <title>The genome sequence of a newly discovered highly antifungal drug resistant Aspergillus species, Aspergillus tanneri NIH 1004.</title>
        <authorList>
            <person name="Mounaud S."/>
            <person name="Singh I."/>
            <person name="Joardar V."/>
            <person name="Pakala S."/>
            <person name="Pakala S."/>
            <person name="Venepally P."/>
            <person name="Hoover J."/>
            <person name="Nierman W."/>
            <person name="Chung J."/>
            <person name="Losada L."/>
        </authorList>
    </citation>
    <scope>NUCLEOTIDE SEQUENCE [LARGE SCALE GENOMIC DNA]</scope>
    <source>
        <strain evidence="4 5">NIH1004</strain>
    </source>
</reference>
<evidence type="ECO:0000313" key="4">
    <source>
        <dbReference type="EMBL" id="THD00383.1"/>
    </source>
</evidence>
<comment type="similarity">
    <text evidence="1">Belongs to the RdRP family.</text>
</comment>
<dbReference type="InterPro" id="IPR007855">
    <property type="entry name" value="RDRP"/>
</dbReference>
<keyword evidence="1" id="KW-0808">Transferase</keyword>
<feature type="region of interest" description="Disordered" evidence="2">
    <location>
        <begin position="175"/>
        <end position="203"/>
    </location>
</feature>
<keyword evidence="1" id="KW-0694">RNA-binding</keyword>
<comment type="catalytic activity">
    <reaction evidence="1">
        <text>RNA(n) + a ribonucleoside 5'-triphosphate = RNA(n+1) + diphosphate</text>
        <dbReference type="Rhea" id="RHEA:21248"/>
        <dbReference type="Rhea" id="RHEA-COMP:14527"/>
        <dbReference type="Rhea" id="RHEA-COMP:17342"/>
        <dbReference type="ChEBI" id="CHEBI:33019"/>
        <dbReference type="ChEBI" id="CHEBI:61557"/>
        <dbReference type="ChEBI" id="CHEBI:140395"/>
        <dbReference type="EC" id="2.7.7.48"/>
    </reaction>
</comment>
<proteinExistence type="inferred from homology"/>
<dbReference type="GO" id="GO:0003723">
    <property type="term" value="F:RNA binding"/>
    <property type="evidence" value="ECO:0007669"/>
    <property type="project" value="UniProtKB-KW"/>
</dbReference>
<dbReference type="GO" id="GO:0031380">
    <property type="term" value="C:nuclear RNA-directed RNA polymerase complex"/>
    <property type="evidence" value="ECO:0007669"/>
    <property type="project" value="TreeGrafter"/>
</dbReference>
<dbReference type="GO" id="GO:0030422">
    <property type="term" value="P:siRNA processing"/>
    <property type="evidence" value="ECO:0007669"/>
    <property type="project" value="TreeGrafter"/>
</dbReference>
<protein>
    <recommendedName>
        <fullName evidence="1">RNA-dependent RNA polymerase</fullName>
        <ecNumber evidence="1">2.7.7.48</ecNumber>
    </recommendedName>
</protein>
<keyword evidence="5" id="KW-1185">Reference proteome</keyword>
<dbReference type="EC" id="2.7.7.48" evidence="1"/>
<dbReference type="Pfam" id="PF05183">
    <property type="entry name" value="RdRP"/>
    <property type="match status" value="1"/>
</dbReference>
<dbReference type="STRING" id="1220188.A0A4S3JXX2"/>
<evidence type="ECO:0000313" key="5">
    <source>
        <dbReference type="Proteomes" id="UP000308092"/>
    </source>
</evidence>
<comment type="caution">
    <text evidence="4">The sequence shown here is derived from an EMBL/GenBank/DDBJ whole genome shotgun (WGS) entry which is preliminary data.</text>
</comment>
<dbReference type="PANTHER" id="PTHR23079:SF14">
    <property type="entry name" value="RNA-DEPENDENT RNA POLYMERASE"/>
    <property type="match status" value="1"/>
</dbReference>